<reference evidence="2 3" key="1">
    <citation type="submission" date="2008-07" db="EMBL/GenBank/DDBJ databases">
        <authorList>
            <person name="El-Sayed N."/>
            <person name="Caler E."/>
            <person name="Inman J."/>
            <person name="Amedeo P."/>
            <person name="Hass B."/>
            <person name="Wortman J."/>
        </authorList>
    </citation>
    <scope>NUCLEOTIDE SEQUENCE [LARGE SCALE GENOMIC DNA]</scope>
    <source>
        <strain evidence="3">ATCC 50983 / TXsc</strain>
    </source>
</reference>
<dbReference type="Proteomes" id="UP000007800">
    <property type="component" value="Unassembled WGS sequence"/>
</dbReference>
<dbReference type="OrthoDB" id="5593063at2759"/>
<evidence type="ECO:0000256" key="1">
    <source>
        <dbReference type="SAM" id="MobiDB-lite"/>
    </source>
</evidence>
<feature type="compositionally biased region" description="Low complexity" evidence="1">
    <location>
        <begin position="22"/>
        <end position="35"/>
    </location>
</feature>
<feature type="region of interest" description="Disordered" evidence="1">
    <location>
        <begin position="1"/>
        <end position="36"/>
    </location>
</feature>
<dbReference type="EMBL" id="GG682968">
    <property type="protein sequence ID" value="EER02635.1"/>
    <property type="molecule type" value="Genomic_DNA"/>
</dbReference>
<gene>
    <name evidence="2" type="ORF">Pmar_PMAR024314</name>
</gene>
<dbReference type="RefSeq" id="XP_002769917.1">
    <property type="nucleotide sequence ID" value="XM_002769871.1"/>
</dbReference>
<feature type="non-terminal residue" evidence="2">
    <location>
        <position position="100"/>
    </location>
</feature>
<proteinExistence type="predicted"/>
<dbReference type="GeneID" id="9047971"/>
<protein>
    <submittedName>
        <fullName evidence="2">Acidic proline-rich protein PRP25, putative</fullName>
    </submittedName>
</protein>
<feature type="non-terminal residue" evidence="2">
    <location>
        <position position="1"/>
    </location>
</feature>
<evidence type="ECO:0000313" key="2">
    <source>
        <dbReference type="EMBL" id="EER02635.1"/>
    </source>
</evidence>
<evidence type="ECO:0000313" key="3">
    <source>
        <dbReference type="Proteomes" id="UP000007800"/>
    </source>
</evidence>
<accession>C5LKV8</accession>
<organism evidence="3">
    <name type="scientific">Perkinsus marinus (strain ATCC 50983 / TXsc)</name>
    <dbReference type="NCBI Taxonomy" id="423536"/>
    <lineage>
        <taxon>Eukaryota</taxon>
        <taxon>Sar</taxon>
        <taxon>Alveolata</taxon>
        <taxon>Perkinsozoa</taxon>
        <taxon>Perkinsea</taxon>
        <taxon>Perkinsida</taxon>
        <taxon>Perkinsidae</taxon>
        <taxon>Perkinsus</taxon>
    </lineage>
</organism>
<name>C5LKV8_PERM5</name>
<dbReference type="AlphaFoldDB" id="C5LKV8"/>
<feature type="compositionally biased region" description="Low complexity" evidence="1">
    <location>
        <begin position="1"/>
        <end position="14"/>
    </location>
</feature>
<dbReference type="InParanoid" id="C5LKV8"/>
<keyword evidence="3" id="KW-1185">Reference proteome</keyword>
<sequence>GGAPPVVTATVMGTAPPPPPMMMQQQPVPGTMIAPGAPPAPYGGGYGAPAPPPYQQPAPYGYQAQQGYTAGGAVPMAAGPYGGQQYQQQMYGNQPVGAPM</sequence>